<keyword evidence="14" id="KW-0274">FAD</keyword>
<evidence type="ECO:0000256" key="10">
    <source>
        <dbReference type="ARBA" id="ARBA00022630"/>
    </source>
</evidence>
<comment type="catalytic activity">
    <reaction evidence="19">
        <text>nitric oxide + Fe(III)-[cytochrome c] + H2O = Fe(II)-[cytochrome c] + nitrite + 2 H(+)</text>
        <dbReference type="Rhea" id="RHEA:15233"/>
        <dbReference type="Rhea" id="RHEA-COMP:10350"/>
        <dbReference type="Rhea" id="RHEA-COMP:14399"/>
        <dbReference type="ChEBI" id="CHEBI:15377"/>
        <dbReference type="ChEBI" id="CHEBI:15378"/>
        <dbReference type="ChEBI" id="CHEBI:16301"/>
        <dbReference type="ChEBI" id="CHEBI:16480"/>
        <dbReference type="ChEBI" id="CHEBI:29033"/>
        <dbReference type="ChEBI" id="CHEBI:29034"/>
        <dbReference type="EC" id="1.7.2.1"/>
    </reaction>
</comment>
<evidence type="ECO:0000256" key="4">
    <source>
        <dbReference type="ARBA" id="ARBA00004418"/>
    </source>
</evidence>
<feature type="binding site" description="type 1 copper site" evidence="20">
    <location>
        <position position="134"/>
    </location>
    <ligand>
        <name>Cu cation</name>
        <dbReference type="ChEBI" id="CHEBI:23378"/>
        <label>1</label>
    </ligand>
</feature>
<organism evidence="24 25">
    <name type="scientific">Roseisolibacter agri</name>
    <dbReference type="NCBI Taxonomy" id="2014610"/>
    <lineage>
        <taxon>Bacteria</taxon>
        <taxon>Pseudomonadati</taxon>
        <taxon>Gemmatimonadota</taxon>
        <taxon>Gemmatimonadia</taxon>
        <taxon>Gemmatimonadales</taxon>
        <taxon>Gemmatimonadaceae</taxon>
        <taxon>Roseisolibacter</taxon>
    </lineage>
</organism>
<evidence type="ECO:0000256" key="19">
    <source>
        <dbReference type="ARBA" id="ARBA00049340"/>
    </source>
</evidence>
<keyword evidence="13" id="KW-0574">Periplasm</keyword>
<evidence type="ECO:0000256" key="17">
    <source>
        <dbReference type="ARBA" id="ARBA00023063"/>
    </source>
</evidence>
<evidence type="ECO:0000313" key="25">
    <source>
        <dbReference type="Proteomes" id="UP001161325"/>
    </source>
</evidence>
<comment type="subunit">
    <text evidence="7">Homotrimer.</text>
</comment>
<evidence type="ECO:0000256" key="5">
    <source>
        <dbReference type="ARBA" id="ARBA00005127"/>
    </source>
</evidence>
<proteinExistence type="inferred from homology"/>
<keyword evidence="12" id="KW-0677">Repeat</keyword>
<evidence type="ECO:0000256" key="3">
    <source>
        <dbReference type="ARBA" id="ARBA00001974"/>
    </source>
</evidence>
<evidence type="ECO:0000313" key="24">
    <source>
        <dbReference type="EMBL" id="GLC25174.1"/>
    </source>
</evidence>
<dbReference type="InterPro" id="IPR008972">
    <property type="entry name" value="Cupredoxin"/>
</dbReference>
<dbReference type="InterPro" id="IPR001287">
    <property type="entry name" value="NO2-reductase_Cu"/>
</dbReference>
<dbReference type="PANTHER" id="PTHR11709">
    <property type="entry name" value="MULTI-COPPER OXIDASE"/>
    <property type="match status" value="1"/>
</dbReference>
<evidence type="ECO:0000259" key="22">
    <source>
        <dbReference type="Pfam" id="PF07731"/>
    </source>
</evidence>
<dbReference type="PANTHER" id="PTHR11709:SF2">
    <property type="entry name" value="MULTICOPPER OXIDASE LPR1"/>
    <property type="match status" value="1"/>
</dbReference>
<keyword evidence="17" id="KW-0534">Nitrate assimilation</keyword>
<dbReference type="SUPFAM" id="SSF49503">
    <property type="entry name" value="Cupredoxins"/>
    <property type="match status" value="3"/>
</dbReference>
<keyword evidence="11 20" id="KW-0479">Metal-binding</keyword>
<evidence type="ECO:0000256" key="11">
    <source>
        <dbReference type="ARBA" id="ARBA00022723"/>
    </source>
</evidence>
<dbReference type="InterPro" id="IPR002355">
    <property type="entry name" value="Cu_oxidase_Cu_BS"/>
</dbReference>
<dbReference type="RefSeq" id="WP_284349615.1">
    <property type="nucleotide sequence ID" value="NZ_BRXS01000002.1"/>
</dbReference>
<feature type="domain" description="Plastocyanin-like" evidence="21">
    <location>
        <begin position="210"/>
        <end position="286"/>
    </location>
</feature>
<keyword evidence="15" id="KW-0560">Oxidoreductase</keyword>
<keyword evidence="16 20" id="KW-0186">Copper</keyword>
<gene>
    <name evidence="24" type="ORF">rosag_16870</name>
</gene>
<dbReference type="GO" id="GO:0042597">
    <property type="term" value="C:periplasmic space"/>
    <property type="evidence" value="ECO:0007669"/>
    <property type="project" value="UniProtKB-SubCell"/>
</dbReference>
<evidence type="ECO:0000256" key="8">
    <source>
        <dbReference type="ARBA" id="ARBA00011882"/>
    </source>
</evidence>
<dbReference type="Pfam" id="PF00394">
    <property type="entry name" value="Cu-oxidase"/>
    <property type="match status" value="1"/>
</dbReference>
<comment type="cofactor">
    <cofactor evidence="1 20">
        <name>Cu(+)</name>
        <dbReference type="ChEBI" id="CHEBI:49552"/>
    </cofactor>
</comment>
<comment type="similarity">
    <text evidence="6">Belongs to the multicopper oxidase family.</text>
</comment>
<dbReference type="InterPro" id="IPR045087">
    <property type="entry name" value="Cu-oxidase_fam"/>
</dbReference>
<evidence type="ECO:0000256" key="1">
    <source>
        <dbReference type="ARBA" id="ARBA00001960"/>
    </source>
</evidence>
<dbReference type="Pfam" id="PF07731">
    <property type="entry name" value="Cu-oxidase_2"/>
    <property type="match status" value="1"/>
</dbReference>
<evidence type="ECO:0000259" key="21">
    <source>
        <dbReference type="Pfam" id="PF00394"/>
    </source>
</evidence>
<dbReference type="GO" id="GO:0050421">
    <property type="term" value="F:nitrite reductase (NO-forming) activity"/>
    <property type="evidence" value="ECO:0007669"/>
    <property type="project" value="UniProtKB-EC"/>
</dbReference>
<dbReference type="Pfam" id="PF07732">
    <property type="entry name" value="Cu-oxidase_3"/>
    <property type="match status" value="1"/>
</dbReference>
<dbReference type="InterPro" id="IPR011707">
    <property type="entry name" value="Cu-oxidase-like_N"/>
</dbReference>
<evidence type="ECO:0000256" key="13">
    <source>
        <dbReference type="ARBA" id="ARBA00022764"/>
    </source>
</evidence>
<evidence type="ECO:0000256" key="2">
    <source>
        <dbReference type="ARBA" id="ARBA00001973"/>
    </source>
</evidence>
<evidence type="ECO:0000259" key="23">
    <source>
        <dbReference type="Pfam" id="PF07732"/>
    </source>
</evidence>
<evidence type="ECO:0000256" key="12">
    <source>
        <dbReference type="ARBA" id="ARBA00022737"/>
    </source>
</evidence>
<comment type="cofactor">
    <cofactor evidence="3">
        <name>FAD</name>
        <dbReference type="ChEBI" id="CHEBI:57692"/>
    </cofactor>
</comment>
<dbReference type="InterPro" id="IPR001117">
    <property type="entry name" value="Cu-oxidase_2nd"/>
</dbReference>
<accession>A0AA37Q247</accession>
<comment type="cofactor">
    <cofactor evidence="2 20">
        <name>Cu(2+)</name>
        <dbReference type="ChEBI" id="CHEBI:29036"/>
    </cofactor>
</comment>
<evidence type="ECO:0000256" key="9">
    <source>
        <dbReference type="ARBA" id="ARBA00017290"/>
    </source>
</evidence>
<sequence>MRPSHASVALALVATLSGGRVPPRAPSATPTVVRRVVELTLTAAPARLELRAGTPSDVFAYNGQVPGPTLELREGDSVVVHFRNQLPEPSTIHWHGLHLPFAHDGSPFHPVPPGGRHDYVFTIKPGAAGTYWYHPHPHHRTGHQVAKGLYGAIVVRAPDDPLPASLRERVLLLSDNRFTADGEIDFPAKGTPAARVDAENGREGDVLFVSGAVLPTFAIRSGEVQRWRVINASAARVYRLELEGHTLLRIGTDGGLFERPVEAREVLLGVGERAELLVRATGEPGTRALLRALPYDRYIPQTRPVDWNVPRTLAALQYGPEPPVTLASSVALPTVLRRVPALDTTRVTARRTMVLTQHLINGRSMDPRRVDVSARRGATEIWEVENLVGMDHPFHLHGFQFQVLSRNGVPEPFPAWKDVVNVPRHESVRFVVRYDDYAGKWMFHCHILDHEDHGMMGVLEVRP</sequence>
<dbReference type="Gene3D" id="2.60.40.420">
    <property type="entry name" value="Cupredoxins - blue copper proteins"/>
    <property type="match status" value="3"/>
</dbReference>
<reference evidence="24" key="1">
    <citation type="submission" date="2022-08" db="EMBL/GenBank/DDBJ databases">
        <title>Draft genome sequencing of Roseisolibacter agri AW1220.</title>
        <authorList>
            <person name="Tobiishi Y."/>
            <person name="Tonouchi A."/>
        </authorList>
    </citation>
    <scope>NUCLEOTIDE SEQUENCE</scope>
    <source>
        <strain evidence="24">AW1220</strain>
    </source>
</reference>
<name>A0AA37Q247_9BACT</name>
<evidence type="ECO:0000256" key="18">
    <source>
        <dbReference type="ARBA" id="ARBA00032356"/>
    </source>
</evidence>
<feature type="binding site" description="type 1 copper site" evidence="20">
    <location>
        <position position="98"/>
    </location>
    <ligand>
        <name>Cu cation</name>
        <dbReference type="ChEBI" id="CHEBI:23378"/>
        <label>1</label>
    </ligand>
</feature>
<evidence type="ECO:0000256" key="6">
    <source>
        <dbReference type="ARBA" id="ARBA00010609"/>
    </source>
</evidence>
<comment type="subcellular location">
    <subcellularLocation>
        <location evidence="4">Periplasm</location>
    </subcellularLocation>
</comment>
<comment type="caution">
    <text evidence="24">The sequence shown here is derived from an EMBL/GenBank/DDBJ whole genome shotgun (WGS) entry which is preliminary data.</text>
</comment>
<comment type="pathway">
    <text evidence="5">Nitrogen metabolism; nitrate reduction (denitrification); dinitrogen from nitrate: step 2/4.</text>
</comment>
<dbReference type="PROSITE" id="PS00080">
    <property type="entry name" value="MULTICOPPER_OXIDASE2"/>
    <property type="match status" value="1"/>
</dbReference>
<keyword evidence="10" id="KW-0285">Flavoprotein</keyword>
<dbReference type="EC" id="1.7.2.1" evidence="8"/>
<dbReference type="CDD" id="cd13890">
    <property type="entry name" value="CuRO_3_CueO_FtsP"/>
    <property type="match status" value="1"/>
</dbReference>
<evidence type="ECO:0000256" key="14">
    <source>
        <dbReference type="ARBA" id="ARBA00022827"/>
    </source>
</evidence>
<dbReference type="InterPro" id="IPR011706">
    <property type="entry name" value="Cu-oxidase_C"/>
</dbReference>
<feature type="domain" description="Plastocyanin-like" evidence="23">
    <location>
        <begin position="49"/>
        <end position="158"/>
    </location>
</feature>
<feature type="domain" description="Plastocyanin-like" evidence="22">
    <location>
        <begin position="354"/>
        <end position="462"/>
    </location>
</feature>
<keyword evidence="25" id="KW-1185">Reference proteome</keyword>
<dbReference type="Proteomes" id="UP001161325">
    <property type="component" value="Unassembled WGS sequence"/>
</dbReference>
<evidence type="ECO:0000256" key="7">
    <source>
        <dbReference type="ARBA" id="ARBA00011233"/>
    </source>
</evidence>
<protein>
    <recommendedName>
        <fullName evidence="9">Copper-containing nitrite reductase</fullName>
        <ecNumber evidence="8">1.7.2.1</ecNumber>
    </recommendedName>
    <alternativeName>
        <fullName evidence="18">Cu-NIR</fullName>
    </alternativeName>
</protein>
<feature type="binding site" description="type 1 copper site" evidence="20">
    <location>
        <position position="93"/>
    </location>
    <ligand>
        <name>Cu cation</name>
        <dbReference type="ChEBI" id="CHEBI:23378"/>
        <label>1</label>
    </ligand>
</feature>
<dbReference type="PRINTS" id="PR00695">
    <property type="entry name" value="CUNO2RDTASE"/>
</dbReference>
<evidence type="ECO:0000256" key="15">
    <source>
        <dbReference type="ARBA" id="ARBA00023002"/>
    </source>
</evidence>
<dbReference type="GO" id="GO:0042128">
    <property type="term" value="P:nitrate assimilation"/>
    <property type="evidence" value="ECO:0007669"/>
    <property type="project" value="UniProtKB-KW"/>
</dbReference>
<dbReference type="GO" id="GO:0005507">
    <property type="term" value="F:copper ion binding"/>
    <property type="evidence" value="ECO:0007669"/>
    <property type="project" value="InterPro"/>
</dbReference>
<evidence type="ECO:0000256" key="16">
    <source>
        <dbReference type="ARBA" id="ARBA00023008"/>
    </source>
</evidence>
<evidence type="ECO:0000256" key="20">
    <source>
        <dbReference type="PIRSR" id="PIRSR601287-1"/>
    </source>
</evidence>
<dbReference type="AlphaFoldDB" id="A0AA37Q247"/>
<dbReference type="EMBL" id="BRXS01000002">
    <property type="protein sequence ID" value="GLC25174.1"/>
    <property type="molecule type" value="Genomic_DNA"/>
</dbReference>